<evidence type="ECO:0000256" key="3">
    <source>
        <dbReference type="SAM" id="SignalP"/>
    </source>
</evidence>
<feature type="compositionally biased region" description="Polar residues" evidence="2">
    <location>
        <begin position="339"/>
        <end position="353"/>
    </location>
</feature>
<proteinExistence type="predicted"/>
<comment type="caution">
    <text evidence="1">Lacks conserved residue(s) required for the propagation of feature annotation.</text>
</comment>
<feature type="compositionally biased region" description="Basic and acidic residues" evidence="2">
    <location>
        <begin position="414"/>
        <end position="429"/>
    </location>
</feature>
<evidence type="ECO:0000313" key="8">
    <source>
        <dbReference type="WormBase" id="SRAE_X000037400"/>
    </source>
</evidence>
<dbReference type="WormBase" id="SRAE_X000037400">
    <property type="protein sequence ID" value="SRP04726"/>
    <property type="gene ID" value="WBGene00265933"/>
</dbReference>
<evidence type="ECO:0000313" key="6">
    <source>
        <dbReference type="Proteomes" id="UP000035682"/>
    </source>
</evidence>
<feature type="compositionally biased region" description="Basic and acidic residues" evidence="2">
    <location>
        <begin position="293"/>
        <end position="307"/>
    </location>
</feature>
<dbReference type="WBParaSite" id="SRAE_X000037400.1">
    <property type="protein sequence ID" value="SRAE_X000037400.1"/>
    <property type="gene ID" value="WBGene00265933"/>
</dbReference>
<dbReference type="CTD" id="36383427"/>
<evidence type="ECO:0000256" key="1">
    <source>
        <dbReference type="PROSITE-ProRule" id="PRU01005"/>
    </source>
</evidence>
<dbReference type="Proteomes" id="UP000035682">
    <property type="component" value="Unplaced"/>
</dbReference>
<feature type="compositionally biased region" description="Polar residues" evidence="2">
    <location>
        <begin position="160"/>
        <end position="171"/>
    </location>
</feature>
<dbReference type="EMBL" id="LN609530">
    <property type="protein sequence ID" value="CEF71047.1"/>
    <property type="molecule type" value="Genomic_DNA"/>
</dbReference>
<dbReference type="SMART" id="SM00254">
    <property type="entry name" value="ShKT"/>
    <property type="match status" value="2"/>
</dbReference>
<reference evidence="5 6" key="1">
    <citation type="submission" date="2014-09" db="EMBL/GenBank/DDBJ databases">
        <authorList>
            <person name="Martin A.A."/>
        </authorList>
    </citation>
    <scope>NUCLEOTIDE SEQUENCE</scope>
    <source>
        <strain evidence="6">ED321</strain>
        <strain evidence="5">ED321 Heterogonic</strain>
    </source>
</reference>
<feature type="compositionally biased region" description="Low complexity" evidence="2">
    <location>
        <begin position="139"/>
        <end position="154"/>
    </location>
</feature>
<reference evidence="7" key="2">
    <citation type="submission" date="2020-12" db="UniProtKB">
        <authorList>
            <consortium name="WormBaseParasite"/>
        </authorList>
    </citation>
    <scope>IDENTIFICATION</scope>
</reference>
<feature type="region of interest" description="Disordered" evidence="2">
    <location>
        <begin position="72"/>
        <end position="96"/>
    </location>
</feature>
<feature type="compositionally biased region" description="Basic and acidic residues" evidence="2">
    <location>
        <begin position="174"/>
        <end position="190"/>
    </location>
</feature>
<feature type="compositionally biased region" description="Basic and acidic residues" evidence="2">
    <location>
        <begin position="354"/>
        <end position="367"/>
    </location>
</feature>
<evidence type="ECO:0000256" key="2">
    <source>
        <dbReference type="SAM" id="MobiDB-lite"/>
    </source>
</evidence>
<name>A0A090LS59_STRRB</name>
<keyword evidence="3" id="KW-0732">Signal</keyword>
<feature type="compositionally biased region" description="Polar residues" evidence="2">
    <location>
        <begin position="279"/>
        <end position="292"/>
    </location>
</feature>
<evidence type="ECO:0000313" key="7">
    <source>
        <dbReference type="WBParaSite" id="SRAE_X000037400.1"/>
    </source>
</evidence>
<feature type="signal peptide" evidence="3">
    <location>
        <begin position="1"/>
        <end position="23"/>
    </location>
</feature>
<dbReference type="RefSeq" id="XP_024510243.1">
    <property type="nucleotide sequence ID" value="XM_024644712.1"/>
</dbReference>
<evidence type="ECO:0000259" key="4">
    <source>
        <dbReference type="PROSITE" id="PS51670"/>
    </source>
</evidence>
<protein>
    <submittedName>
        <fullName evidence="5 7">ShKT domain-containing protein</fullName>
    </submittedName>
</protein>
<dbReference type="GeneID" id="36383427"/>
<dbReference type="PANTHER" id="PTHR21724">
    <property type="entry name" value="SHKT DOMAIN-CONTAINING PROTEIN"/>
    <property type="match status" value="1"/>
</dbReference>
<feature type="domain" description="ShKT" evidence="4">
    <location>
        <begin position="620"/>
        <end position="657"/>
    </location>
</feature>
<feature type="chain" id="PRO_5015031171" evidence="3">
    <location>
        <begin position="24"/>
        <end position="658"/>
    </location>
</feature>
<feature type="compositionally biased region" description="Basic and acidic residues" evidence="2">
    <location>
        <begin position="234"/>
        <end position="247"/>
    </location>
</feature>
<accession>A0A090LS59</accession>
<organism evidence="5">
    <name type="scientific">Strongyloides ratti</name>
    <name type="common">Parasitic roundworm</name>
    <dbReference type="NCBI Taxonomy" id="34506"/>
    <lineage>
        <taxon>Eukaryota</taxon>
        <taxon>Metazoa</taxon>
        <taxon>Ecdysozoa</taxon>
        <taxon>Nematoda</taxon>
        <taxon>Chromadorea</taxon>
        <taxon>Rhabditida</taxon>
        <taxon>Tylenchina</taxon>
        <taxon>Panagrolaimomorpha</taxon>
        <taxon>Strongyloidoidea</taxon>
        <taxon>Strongyloididae</taxon>
        <taxon>Strongyloides</taxon>
    </lineage>
</organism>
<feature type="region of interest" description="Disordered" evidence="2">
    <location>
        <begin position="111"/>
        <end position="458"/>
    </location>
</feature>
<dbReference type="STRING" id="34506.A0A090LS59"/>
<feature type="compositionally biased region" description="Polar residues" evidence="2">
    <location>
        <begin position="111"/>
        <end position="138"/>
    </location>
</feature>
<dbReference type="PANTHER" id="PTHR21724:SF0">
    <property type="entry name" value="SHKT DOMAIN-CONTAINING PROTEIN"/>
    <property type="match status" value="1"/>
</dbReference>
<dbReference type="OMA" id="DIPNEYC"/>
<evidence type="ECO:0000313" key="5">
    <source>
        <dbReference type="EMBL" id="CEF71047.1"/>
    </source>
</evidence>
<dbReference type="AlphaFoldDB" id="A0A090LS59"/>
<dbReference type="InterPro" id="IPR003582">
    <property type="entry name" value="ShKT_dom"/>
</dbReference>
<keyword evidence="6" id="KW-1185">Reference proteome</keyword>
<sequence>MKAEFILFFVLLIITIYIVSTEADKSLETIVISPNKTLFIKSTDGDDNKYLIYNFLLLENVLNNPDTNKIEISPKLDFSNSTNNTSTDKTDSSKKQEEEIVPAIVNVTNIPNNQPLISTADGTTNNLTNDSNFTQEPISSNEKLSDNENNNNLSEEVDSKSTMINLSKSITNEMENKDNDDAKKAEEKIPDSTNEASISDKKDEDSSNDTNNSNEEVDSKSTIIDSPTSVTNEIKNKDDDDAKKAEETIPDSTNDTSKSEKKDEESNNDTNNSNKEVDSNSTIIDSLKSVTNEMEKKDDDDAKKAEETIPDSTNDTSKSEKKDEESNNDTNNSNKEVDSNSTVIDSPKSVTNEIENKDNDDAKKAEETIPDSTNDTSKSEKKDEDSSSETNNSNKEEDSKSTIIDSPKSVTNEMESKDNDDAKKAEKTIPDSTNDTSKSEKTDEDSNNDTKDSNEEVDFNSATLETIITTTKDSSDLLKDVTSTNSPYASTDIMNNIFNNTLELTTTTVQSPLSDNDNRNDENKLRTIITPIELHKKISNESEVDLTELDKEIENDVLKKNLTTEEPDIPTPHPSYLCHDLIVGCEFYKVFCTDKNIGTHISNLCPYTCNKCVKPRTSVCHDTFNNCILAKHLGYCNSTLILESHRKQYCSKTCDLCD</sequence>
<feature type="compositionally biased region" description="Polar residues" evidence="2">
    <location>
        <begin position="220"/>
        <end position="233"/>
    </location>
</feature>
<gene>
    <name evidence="5 7 8" type="ORF">SRAE_X000037400</name>
</gene>
<dbReference type="Pfam" id="PF01549">
    <property type="entry name" value="ShK"/>
    <property type="match status" value="2"/>
</dbReference>
<dbReference type="PROSITE" id="PS51670">
    <property type="entry name" value="SHKT"/>
    <property type="match status" value="1"/>
</dbReference>